<protein>
    <submittedName>
        <fullName evidence="1">Uncharacterized protein</fullName>
    </submittedName>
</protein>
<dbReference type="EnsemblBacteria" id="CAD77475">
    <property type="protein sequence ID" value="CAD77475"/>
    <property type="gene ID" value="RB12247"/>
</dbReference>
<sequence length="74" mass="8306">MRNAMTDKQGTHTWPELAVGLYDALTGRNAEISYDFENMEVFVPAKTGNDSVEHAHWKLNGVLKVRTRDLSGSK</sequence>
<gene>
    <name evidence="1" type="ordered locus">RB12247</name>
</gene>
<keyword evidence="2" id="KW-1185">Reference proteome</keyword>
<name>Q7UIY7_RHOBA</name>
<dbReference type="AlphaFoldDB" id="Q7UIY7"/>
<proteinExistence type="predicted"/>
<dbReference type="Proteomes" id="UP000001025">
    <property type="component" value="Chromosome"/>
</dbReference>
<dbReference type="HOGENOM" id="CLU_179752_1_0_0"/>
<dbReference type="PATRIC" id="fig|243090.15.peg.5915"/>
<dbReference type="KEGG" id="rba:RB12247"/>
<reference evidence="1 2" key="1">
    <citation type="journal article" date="2003" name="Proc. Natl. Acad. Sci. U.S.A.">
        <title>Complete genome sequence of the marine planctomycete Pirellula sp. strain 1.</title>
        <authorList>
            <person name="Gloeckner F.O."/>
            <person name="Kube M."/>
            <person name="Bauer M."/>
            <person name="Teeling H."/>
            <person name="Lombardot T."/>
            <person name="Ludwig W."/>
            <person name="Gade D."/>
            <person name="Beck A."/>
            <person name="Borzym K."/>
            <person name="Heitmann K."/>
            <person name="Rabus R."/>
            <person name="Schlesner H."/>
            <person name="Amann R."/>
            <person name="Reinhardt R."/>
        </authorList>
    </citation>
    <scope>NUCLEOTIDE SEQUENCE [LARGE SCALE GENOMIC DNA]</scope>
    <source>
        <strain evidence="2">DSM 10527 / NCIMB 13988 / SH1</strain>
    </source>
</reference>
<dbReference type="InParanoid" id="Q7UIY7"/>
<evidence type="ECO:0000313" key="2">
    <source>
        <dbReference type="Proteomes" id="UP000001025"/>
    </source>
</evidence>
<accession>Q7UIY7</accession>
<dbReference type="OrthoDB" id="215174at2"/>
<dbReference type="EMBL" id="BX294154">
    <property type="protein sequence ID" value="CAD77475.1"/>
    <property type="molecule type" value="Genomic_DNA"/>
</dbReference>
<evidence type="ECO:0000313" key="1">
    <source>
        <dbReference type="EMBL" id="CAD77475.1"/>
    </source>
</evidence>
<dbReference type="eggNOG" id="ENOG5032Y6Q">
    <property type="taxonomic scope" value="Bacteria"/>
</dbReference>
<organism evidence="1 2">
    <name type="scientific">Rhodopirellula baltica (strain DSM 10527 / NCIMB 13988 / SH1)</name>
    <dbReference type="NCBI Taxonomy" id="243090"/>
    <lineage>
        <taxon>Bacteria</taxon>
        <taxon>Pseudomonadati</taxon>
        <taxon>Planctomycetota</taxon>
        <taxon>Planctomycetia</taxon>
        <taxon>Pirellulales</taxon>
        <taxon>Pirellulaceae</taxon>
        <taxon>Rhodopirellula</taxon>
    </lineage>
</organism>